<dbReference type="EMBL" id="CP159373">
    <property type="protein sequence ID" value="XCN72752.1"/>
    <property type="molecule type" value="Genomic_DNA"/>
</dbReference>
<gene>
    <name evidence="1" type="ORF">Q3M24_21070</name>
</gene>
<evidence type="ECO:0000313" key="1">
    <source>
        <dbReference type="EMBL" id="XCN72752.1"/>
    </source>
</evidence>
<dbReference type="KEGG" id="eaj:Q3M24_21070"/>
<dbReference type="AlphaFoldDB" id="A0AAU8LV50"/>
<name>A0AAU8LV50_9BACT</name>
<reference evidence="1" key="1">
    <citation type="journal article" date="2024" name="Syst. Appl. Microbiol.">
        <title>First single-strain enrichments of Electrothrix cable bacteria, description of E. aestuarii sp. nov. and E. rattekaaiensis sp. nov., and proposal of a cable bacteria taxonomy following the rules of the SeqCode.</title>
        <authorList>
            <person name="Plum-Jensen L.E."/>
            <person name="Schramm A."/>
            <person name="Marshall I.P.G."/>
        </authorList>
    </citation>
    <scope>NUCLEOTIDE SEQUENCE</scope>
    <source>
        <strain evidence="1">Rat1</strain>
    </source>
</reference>
<protein>
    <submittedName>
        <fullName evidence="1">Uncharacterized protein</fullName>
    </submittedName>
</protein>
<reference evidence="1" key="2">
    <citation type="submission" date="2024-06" db="EMBL/GenBank/DDBJ databases">
        <authorList>
            <person name="Plum-Jensen L.E."/>
            <person name="Schramm A."/>
            <person name="Marshall I.P.G."/>
        </authorList>
    </citation>
    <scope>NUCLEOTIDE SEQUENCE</scope>
    <source>
        <strain evidence="1">Rat1</strain>
    </source>
</reference>
<organism evidence="1">
    <name type="scientific">Candidatus Electrothrix aestuarii</name>
    <dbReference type="NCBI Taxonomy" id="3062594"/>
    <lineage>
        <taxon>Bacteria</taxon>
        <taxon>Pseudomonadati</taxon>
        <taxon>Thermodesulfobacteriota</taxon>
        <taxon>Desulfobulbia</taxon>
        <taxon>Desulfobulbales</taxon>
        <taxon>Desulfobulbaceae</taxon>
        <taxon>Candidatus Electrothrix</taxon>
    </lineage>
</organism>
<sequence>MSITEKPTKGYQTIRLPLEQTEYELFLSDKDVAKAQIDKLYSRYPELFP</sequence>
<accession>A0AAU8LV50</accession>
<proteinExistence type="predicted"/>